<keyword evidence="1" id="KW-0472">Membrane</keyword>
<dbReference type="SUPFAM" id="SSF46894">
    <property type="entry name" value="C-terminal effector domain of the bipartite response regulators"/>
    <property type="match status" value="1"/>
</dbReference>
<evidence type="ECO:0000313" key="2">
    <source>
        <dbReference type="EMBL" id="MUH34705.1"/>
    </source>
</evidence>
<evidence type="ECO:0000256" key="1">
    <source>
        <dbReference type="SAM" id="Phobius"/>
    </source>
</evidence>
<reference evidence="2 3" key="1">
    <citation type="journal article" date="2019" name="Mar. Drugs">
        <title>Comparative Genomics and CAZyme Genome Repertoires of Marine Zobellia amurskyensis KMM 3526(T) and Zobellia laminariae KMM 3676(T).</title>
        <authorList>
            <person name="Chernysheva N."/>
            <person name="Bystritskaya E."/>
            <person name="Stenkova A."/>
            <person name="Golovkin I."/>
            <person name="Nedashkovskaya O."/>
            <person name="Isaeva M."/>
        </authorList>
    </citation>
    <scope>NUCLEOTIDE SEQUENCE [LARGE SCALE GENOMIC DNA]</scope>
    <source>
        <strain evidence="2 3">KMM 3526</strain>
    </source>
</reference>
<dbReference type="GO" id="GO:0006355">
    <property type="term" value="P:regulation of DNA-templated transcription"/>
    <property type="evidence" value="ECO:0007669"/>
    <property type="project" value="InterPro"/>
</dbReference>
<dbReference type="GO" id="GO:0003677">
    <property type="term" value="F:DNA binding"/>
    <property type="evidence" value="ECO:0007669"/>
    <property type="project" value="InterPro"/>
</dbReference>
<dbReference type="InterPro" id="IPR016032">
    <property type="entry name" value="Sig_transdc_resp-reg_C-effctor"/>
</dbReference>
<gene>
    <name evidence="2" type="ORF">D9O36_02520</name>
</gene>
<dbReference type="EMBL" id="RCNR01000003">
    <property type="protein sequence ID" value="MUH34705.1"/>
    <property type="molecule type" value="Genomic_DNA"/>
</dbReference>
<keyword evidence="3" id="KW-1185">Reference proteome</keyword>
<dbReference type="Gene3D" id="1.25.40.10">
    <property type="entry name" value="Tetratricopeptide repeat domain"/>
    <property type="match status" value="2"/>
</dbReference>
<dbReference type="InterPro" id="IPR011990">
    <property type="entry name" value="TPR-like_helical_dom_sf"/>
</dbReference>
<dbReference type="OrthoDB" id="1090267at2"/>
<evidence type="ECO:0008006" key="4">
    <source>
        <dbReference type="Google" id="ProtNLM"/>
    </source>
</evidence>
<accession>A0A7X2ZQU3</accession>
<dbReference type="Proteomes" id="UP000540519">
    <property type="component" value="Unassembled WGS sequence"/>
</dbReference>
<feature type="transmembrane region" description="Helical" evidence="1">
    <location>
        <begin position="365"/>
        <end position="385"/>
    </location>
</feature>
<dbReference type="Gene3D" id="1.10.10.10">
    <property type="entry name" value="Winged helix-like DNA-binding domain superfamily/Winged helix DNA-binding domain"/>
    <property type="match status" value="1"/>
</dbReference>
<proteinExistence type="predicted"/>
<sequence length="545" mass="63823">MILYTRILHIFVILFLITEIGICQTIESKNSIQDSTSYYTNRFKEAMAKSNLFPTESYQVLDESQIYFESKKDTSRVVKYLLAMSEIQKRKGKFSKTFDHLWQAKYLSDQALDKAQKVQIRISLARLYDEFNMNEQSVLYLQEAVKIAKKIYVQDSTQIDNLISSYMYLAVRQRKMGNYQKALQYLDSCYVTPSITLEKSIEMPFWDAEKGKIMQELQQFKKANTFLHISRNHTLGKKLNYRPNISMYLGDLKKDLNQKDSALFFYNESLTLSQDQGFRNDLEAEVLRKISEVYSANGDTQLAYNYLVKSTKKADQVLQAKNQTNSELFQIKDTYLKSISEKNEQLEQKTRTIEENNTIQFRLKIILFLLVLLGLVIGIIFQMRLKLKKTLLHKKEAELQTKLVEERSHNEIELKSRELTSYALQLIDKDSAIDELLDMLKTESSPRYKSLFSKYKKGSKDLWNEFNLQFTQVNSAFYDKLKELHPKLSSTEQKHCALIKLNLSTKEMARILNIEPHSVHVSRSRIRKKMGLERSENLESYIADV</sequence>
<dbReference type="SUPFAM" id="SSF48452">
    <property type="entry name" value="TPR-like"/>
    <property type="match status" value="2"/>
</dbReference>
<name>A0A7X2ZQU3_9FLAO</name>
<dbReference type="RefSeq" id="WP_155598707.1">
    <property type="nucleotide sequence ID" value="NZ_RCNR01000003.1"/>
</dbReference>
<dbReference type="InterPro" id="IPR036388">
    <property type="entry name" value="WH-like_DNA-bd_sf"/>
</dbReference>
<keyword evidence="1" id="KW-1133">Transmembrane helix</keyword>
<dbReference type="AlphaFoldDB" id="A0A7X2ZQU3"/>
<organism evidence="2 3">
    <name type="scientific">Zobellia amurskyensis</name>
    <dbReference type="NCBI Taxonomy" id="248905"/>
    <lineage>
        <taxon>Bacteria</taxon>
        <taxon>Pseudomonadati</taxon>
        <taxon>Bacteroidota</taxon>
        <taxon>Flavobacteriia</taxon>
        <taxon>Flavobacteriales</taxon>
        <taxon>Flavobacteriaceae</taxon>
        <taxon>Zobellia</taxon>
    </lineage>
</organism>
<evidence type="ECO:0000313" key="3">
    <source>
        <dbReference type="Proteomes" id="UP000540519"/>
    </source>
</evidence>
<keyword evidence="1" id="KW-0812">Transmembrane</keyword>
<protein>
    <recommendedName>
        <fullName evidence="4">HTH luxR-type domain-containing protein</fullName>
    </recommendedName>
</protein>
<comment type="caution">
    <text evidence="2">The sequence shown here is derived from an EMBL/GenBank/DDBJ whole genome shotgun (WGS) entry which is preliminary data.</text>
</comment>